<dbReference type="InterPro" id="IPR006501">
    <property type="entry name" value="Pectinesterase_inhib_dom"/>
</dbReference>
<dbReference type="NCBIfam" id="TIGR01614">
    <property type="entry name" value="PME_inhib"/>
    <property type="match status" value="1"/>
</dbReference>
<feature type="domain" description="Pectinesterase inhibitor" evidence="4">
    <location>
        <begin position="46"/>
        <end position="176"/>
    </location>
</feature>
<organism evidence="5 6">
    <name type="scientific">Urochloa decumbens</name>
    <dbReference type="NCBI Taxonomy" id="240449"/>
    <lineage>
        <taxon>Eukaryota</taxon>
        <taxon>Viridiplantae</taxon>
        <taxon>Streptophyta</taxon>
        <taxon>Embryophyta</taxon>
        <taxon>Tracheophyta</taxon>
        <taxon>Spermatophyta</taxon>
        <taxon>Magnoliopsida</taxon>
        <taxon>Liliopsida</taxon>
        <taxon>Poales</taxon>
        <taxon>Poaceae</taxon>
        <taxon>PACMAD clade</taxon>
        <taxon>Panicoideae</taxon>
        <taxon>Panicodae</taxon>
        <taxon>Paniceae</taxon>
        <taxon>Melinidinae</taxon>
        <taxon>Urochloa</taxon>
    </lineage>
</organism>
<protein>
    <recommendedName>
        <fullName evidence="4">Pectinesterase inhibitor domain-containing protein</fullName>
    </recommendedName>
</protein>
<comment type="similarity">
    <text evidence="3">Belongs to the PMEI family.</text>
</comment>
<dbReference type="SUPFAM" id="SSF101148">
    <property type="entry name" value="Plant invertase/pectin methylesterase inhibitor"/>
    <property type="match status" value="1"/>
</dbReference>
<evidence type="ECO:0000256" key="1">
    <source>
        <dbReference type="ARBA" id="ARBA00022729"/>
    </source>
</evidence>
<evidence type="ECO:0000313" key="6">
    <source>
        <dbReference type="Proteomes" id="UP001497457"/>
    </source>
</evidence>
<evidence type="ECO:0000259" key="4">
    <source>
        <dbReference type="Pfam" id="PF04043"/>
    </source>
</evidence>
<evidence type="ECO:0000313" key="5">
    <source>
        <dbReference type="EMBL" id="CAL5079449.1"/>
    </source>
</evidence>
<reference evidence="5" key="1">
    <citation type="submission" date="2024-10" db="EMBL/GenBank/DDBJ databases">
        <authorList>
            <person name="Ryan C."/>
        </authorList>
    </citation>
    <scope>NUCLEOTIDE SEQUENCE [LARGE SCALE GENOMIC DNA]</scope>
</reference>
<dbReference type="InterPro" id="IPR035513">
    <property type="entry name" value="Invertase/methylesterase_inhib"/>
</dbReference>
<gene>
    <name evidence="5" type="ORF">URODEC1_LOCUS107629</name>
</gene>
<dbReference type="Proteomes" id="UP001497457">
    <property type="component" value="Chromosome 7b"/>
</dbReference>
<name>A0ABC9FP09_9POAL</name>
<dbReference type="Gene3D" id="1.20.140.40">
    <property type="entry name" value="Invertase/pectin methylesterase inhibitor family protein"/>
    <property type="match status" value="1"/>
</dbReference>
<sequence length="206" mass="21328">MSNPENCRAAEPKHFTMASLQALFCAATLLLVVAHAWTAMAASTTLENACESYAAGDRGSYDYCVWKLRRENNGSAAADARGLAAIAARAGRATAKAARERIAALRANETETASRRDALAACDAEYAAAARRLGHAARAAARREGGDLRRAQALLEEATGANARCDAAFAVAGAGQQSPLDGSVRGLDDEVGLAIALLPSSPPTKA</sequence>
<dbReference type="EMBL" id="OZ075117">
    <property type="protein sequence ID" value="CAL5079449.1"/>
    <property type="molecule type" value="Genomic_DNA"/>
</dbReference>
<dbReference type="PANTHER" id="PTHR35357">
    <property type="entry name" value="OS02G0537100 PROTEIN"/>
    <property type="match status" value="1"/>
</dbReference>
<keyword evidence="6" id="KW-1185">Reference proteome</keyword>
<dbReference type="PANTHER" id="PTHR35357:SF24">
    <property type="entry name" value="OS04G0587200 PROTEIN"/>
    <property type="match status" value="1"/>
</dbReference>
<proteinExistence type="inferred from homology"/>
<accession>A0ABC9FP09</accession>
<evidence type="ECO:0000256" key="3">
    <source>
        <dbReference type="ARBA" id="ARBA00038471"/>
    </source>
</evidence>
<dbReference type="AlphaFoldDB" id="A0ABC9FP09"/>
<evidence type="ECO:0000256" key="2">
    <source>
        <dbReference type="ARBA" id="ARBA00023157"/>
    </source>
</evidence>
<keyword evidence="1" id="KW-0732">Signal</keyword>
<dbReference type="Pfam" id="PF04043">
    <property type="entry name" value="PMEI"/>
    <property type="match status" value="1"/>
</dbReference>
<keyword evidence="2" id="KW-1015">Disulfide bond</keyword>